<dbReference type="Proteomes" id="UP000033710">
    <property type="component" value="Unassembled WGS sequence"/>
</dbReference>
<evidence type="ECO:0000256" key="9">
    <source>
        <dbReference type="PROSITE-ProRule" id="PRU10141"/>
    </source>
</evidence>
<feature type="compositionally biased region" description="Gly residues" evidence="10">
    <location>
        <begin position="209"/>
        <end position="224"/>
    </location>
</feature>
<gene>
    <name evidence="12" type="ORF">SPSK_00369</name>
</gene>
<feature type="region of interest" description="Disordered" evidence="10">
    <location>
        <begin position="180"/>
        <end position="267"/>
    </location>
</feature>
<feature type="binding site" evidence="9">
    <location>
        <position position="1625"/>
    </location>
    <ligand>
        <name>ATP</name>
        <dbReference type="ChEBI" id="CHEBI:30616"/>
    </ligand>
</feature>
<comment type="caution">
    <text evidence="12">The sequence shown here is derived from an EMBL/GenBank/DDBJ whole genome shotgun (WGS) entry which is preliminary data.</text>
</comment>
<feature type="region of interest" description="Disordered" evidence="10">
    <location>
        <begin position="555"/>
        <end position="674"/>
    </location>
</feature>
<dbReference type="PANTHER" id="PTHR48016">
    <property type="entry name" value="MAP KINASE KINASE KINASE SSK2-RELATED-RELATED"/>
    <property type="match status" value="1"/>
</dbReference>
<evidence type="ECO:0000256" key="10">
    <source>
        <dbReference type="SAM" id="MobiDB-lite"/>
    </source>
</evidence>
<proteinExistence type="inferred from homology"/>
<dbReference type="FunFam" id="1.10.510.10:FF:000182">
    <property type="entry name" value="MAP kinase kinase kinase mkh1"/>
    <property type="match status" value="1"/>
</dbReference>
<evidence type="ECO:0000256" key="7">
    <source>
        <dbReference type="ARBA" id="ARBA00047919"/>
    </source>
</evidence>
<keyword evidence="4 9" id="KW-0547">Nucleotide-binding</keyword>
<feature type="compositionally biased region" description="Low complexity" evidence="10">
    <location>
        <begin position="188"/>
        <end position="208"/>
    </location>
</feature>
<name>A0A0F2LR86_SPOSC</name>
<comment type="catalytic activity">
    <reaction evidence="7">
        <text>L-threonyl-[protein] + ATP = O-phospho-L-threonyl-[protein] + ADP + H(+)</text>
        <dbReference type="Rhea" id="RHEA:46608"/>
        <dbReference type="Rhea" id="RHEA-COMP:11060"/>
        <dbReference type="Rhea" id="RHEA-COMP:11605"/>
        <dbReference type="ChEBI" id="CHEBI:15378"/>
        <dbReference type="ChEBI" id="CHEBI:30013"/>
        <dbReference type="ChEBI" id="CHEBI:30616"/>
        <dbReference type="ChEBI" id="CHEBI:61977"/>
        <dbReference type="ChEBI" id="CHEBI:456216"/>
        <dbReference type="EC" id="2.7.11.24"/>
    </reaction>
    <physiologicalReaction direction="left-to-right" evidence="7">
        <dbReference type="Rhea" id="RHEA:46609"/>
    </physiologicalReaction>
</comment>
<dbReference type="VEuPathDB" id="FungiDB:SPSK_00369"/>
<feature type="compositionally biased region" description="Low complexity" evidence="10">
    <location>
        <begin position="555"/>
        <end position="567"/>
    </location>
</feature>
<feature type="region of interest" description="Disordered" evidence="10">
    <location>
        <begin position="1"/>
        <end position="80"/>
    </location>
</feature>
<evidence type="ECO:0000256" key="5">
    <source>
        <dbReference type="ARBA" id="ARBA00022777"/>
    </source>
</evidence>
<dbReference type="PROSITE" id="PS00107">
    <property type="entry name" value="PROTEIN_KINASE_ATP"/>
    <property type="match status" value="1"/>
</dbReference>
<dbReference type="InterPro" id="IPR011009">
    <property type="entry name" value="Kinase-like_dom_sf"/>
</dbReference>
<feature type="compositionally biased region" description="Low complexity" evidence="10">
    <location>
        <begin position="1164"/>
        <end position="1201"/>
    </location>
</feature>
<dbReference type="GO" id="GO:0000196">
    <property type="term" value="P:cell integrity MAPK cascade"/>
    <property type="evidence" value="ECO:0007669"/>
    <property type="project" value="UniProtKB-ARBA"/>
</dbReference>
<dbReference type="GO" id="GO:0004707">
    <property type="term" value="F:MAP kinase activity"/>
    <property type="evidence" value="ECO:0007669"/>
    <property type="project" value="UniProtKB-EC"/>
</dbReference>
<feature type="region of interest" description="Disordered" evidence="10">
    <location>
        <begin position="1492"/>
        <end position="1525"/>
    </location>
</feature>
<dbReference type="OrthoDB" id="266718at2759"/>
<feature type="compositionally biased region" description="Low complexity" evidence="10">
    <location>
        <begin position="653"/>
        <end position="674"/>
    </location>
</feature>
<dbReference type="KEGG" id="ssck:SPSK_00369"/>
<dbReference type="EC" id="2.7.11.24" evidence="2"/>
<feature type="compositionally biased region" description="Low complexity" evidence="10">
    <location>
        <begin position="1496"/>
        <end position="1512"/>
    </location>
</feature>
<dbReference type="FunFam" id="3.30.200.20:FF:000387">
    <property type="entry name" value="Serine/threonine-protein kinase STE11"/>
    <property type="match status" value="1"/>
</dbReference>
<evidence type="ECO:0000313" key="12">
    <source>
        <dbReference type="EMBL" id="KJR80017.1"/>
    </source>
</evidence>
<dbReference type="EMBL" id="AXCR01000012">
    <property type="protein sequence ID" value="KJR80017.1"/>
    <property type="molecule type" value="Genomic_DNA"/>
</dbReference>
<evidence type="ECO:0000313" key="13">
    <source>
        <dbReference type="Proteomes" id="UP000033710"/>
    </source>
</evidence>
<feature type="compositionally biased region" description="Polar residues" evidence="10">
    <location>
        <begin position="1275"/>
        <end position="1295"/>
    </location>
</feature>
<feature type="compositionally biased region" description="Low complexity" evidence="10">
    <location>
        <begin position="1071"/>
        <end position="1088"/>
    </location>
</feature>
<feature type="compositionally biased region" description="Polar residues" evidence="10">
    <location>
        <begin position="1029"/>
        <end position="1040"/>
    </location>
</feature>
<feature type="region of interest" description="Disordered" evidence="10">
    <location>
        <begin position="866"/>
        <end position="994"/>
    </location>
</feature>
<comment type="catalytic activity">
    <reaction evidence="8">
        <text>L-seryl-[protein] + ATP = O-phospho-L-seryl-[protein] + ADP + H(+)</text>
        <dbReference type="Rhea" id="RHEA:17989"/>
        <dbReference type="Rhea" id="RHEA-COMP:9863"/>
        <dbReference type="Rhea" id="RHEA-COMP:11604"/>
        <dbReference type="ChEBI" id="CHEBI:15378"/>
        <dbReference type="ChEBI" id="CHEBI:29999"/>
        <dbReference type="ChEBI" id="CHEBI:30616"/>
        <dbReference type="ChEBI" id="CHEBI:83421"/>
        <dbReference type="ChEBI" id="CHEBI:456216"/>
        <dbReference type="EC" id="2.7.11.24"/>
    </reaction>
    <physiologicalReaction direction="left-to-right" evidence="8">
        <dbReference type="Rhea" id="RHEA:17990"/>
    </physiologicalReaction>
</comment>
<dbReference type="PANTHER" id="PTHR48016:SF48">
    <property type="entry name" value="SERINE_THREONINE-PROTEIN KINASE BCK1_SLK1_SSP31"/>
    <property type="match status" value="1"/>
</dbReference>
<dbReference type="PROSITE" id="PS00108">
    <property type="entry name" value="PROTEIN_KINASE_ST"/>
    <property type="match status" value="1"/>
</dbReference>
<dbReference type="InterPro" id="IPR050538">
    <property type="entry name" value="MAP_kinase_kinase_kinase"/>
</dbReference>
<feature type="compositionally biased region" description="Polar residues" evidence="10">
    <location>
        <begin position="617"/>
        <end position="632"/>
    </location>
</feature>
<feature type="compositionally biased region" description="Pro residues" evidence="10">
    <location>
        <begin position="36"/>
        <end position="45"/>
    </location>
</feature>
<evidence type="ECO:0000256" key="6">
    <source>
        <dbReference type="ARBA" id="ARBA00022840"/>
    </source>
</evidence>
<feature type="region of interest" description="Disordered" evidence="10">
    <location>
        <begin position="1424"/>
        <end position="1477"/>
    </location>
</feature>
<keyword evidence="3" id="KW-0808">Transferase</keyword>
<sequence>MYQGGGQRDPSRPYQVPPPPPPMSPPMVQLGNGMSLPPPPPPPLRYPSTSGGVLGPGNLPPPPSGPPPGSALGQQAPWHGTWGGRVYDARGAFPPPPPPLIPGVNPNAAASQQHQAYNPKMHAAVGAAPGQTVNLPPPPPQNEQMSATYIPGIDTYGEGVGIPGFGGAVDSMTPYSANAPFMQWNQAPPGTFPGNDPNNNGNSHMNNTGSGGGGSNNGPGGSNVPGGSQVGTPMDEQPGRLNPGAGIGANNQGVSMTSNASSSRGIPPEMAAQWPLERVLSWLQSHQFPKDWQEAFKNLELSGTPFLELGSAHGGRGNFSLMHQQVYPALKQLWIERTGMPGDKWDPSKDREEGRRMRHLIRSIVSGRPTDASKFPTHARKESNPTNASHNLPSAGAESDSPNTPIKAPGPGFSSRRISSQNLHGAQNLPPMLNSAGSGPSPGAGSSAGGTSADANHRAVFKNLDVDNGRRHSPNTSDVGLGRDSPAGSPVPGSSNLYAVNTPSLSASPHQSRFGHRSRNSTDSMSSNAAIYGSGLPVEANQMLRQGMNIGEMIGASNTNTGAGANARPSSHDSGDRSAGTDPPNSAKDAKSLRSFWNRKKKPKDDNSFPSPDGLESPTSPVVTNKSSSTLGSRAGNASDLSLDRPSSSFATSHDFSGSNTGSSSQYSKPSSSFSSAASSRVYILATADYWNYRMVDVTDVANPAELRQLICMNLGLPEGDGATLFLTDLGQFNHDAPLDDAKLAAIKMFKADGAGATKIFVRPRNIALSQPQLSPAYAAHGASIDMDAYDALNGVSRPRSSSSPPTSRQNSTSVSIDQALPINGGAGGDPSKAQTRTDAAANQYRAEIERKGQAYLAKRRQANGNVSATPVQENAPYGGIVGRNVDFDQPRVSPFEDKNPDKLLPQRRAPAPPGDPSATLIKANSLSKRSGDRMRLSQGSIDGYPSNKRPALPTTNESPQEMSDKAGRNRSSPGTVGGNGASNNGDSGNGGLQPMGAVASAIIGMGRGLGGLGHPSRGVSPNRVASAPLNTNMSSNYTHTEPLRGIHSHPSPNERVQKSDFNSLLGFRMPARAPSPGGLSPSSRPSANFARLPSGSSHFQQKPRPDLDFRNNDPNFPRGGGPPRIGMPAALTNPTRLSVSNDDSDDDSDDGLFAVPLASRAPTTSSSSNSTSMTKSDVEAAVAAAAATTSSKAAAAAAAANGGEPDSSSGNGRRPNLTVETKRPRKTLSVAFTSPVSASTGGNPPGDNNGSMNNRSAGSSSRMSDHTSDDGSSSRRTPGTPDSSNDWKSTSSATDDGKLSRRKSFVERDVWANRPPTDALINNLEDFFPNLDVDQPVLEEGPEPEFSTSPIAEVPESDESLSAGGRNRAGSSGMAVNMNNGLGGSMSAGAGPSSAFGPGRSPGSDARSPAEAVVAAVAAAKAAKASSGGTGTTSSSIYNENDTLGSDESTLKALDRPSSISSVAQRSLRRSGGLGRMKSIREVARGAHEANKRYTQTQLAQHQQQHQQVQQQPPPQPGAPGIPRRVPVSQAAIVRRKSTKMFGASIVQVRPDREQGSIVVPQLPPLHGQGDASGSGSGGNTDNNGIPKRQTTFRWFKGQLIGKGTFGRVYLGMNATTGEFLAVKEVEVPPKLVAQNDKNRVRELVASLNQEIETMQHLDHVNIVQYLGCERKETSISIFLEYISGGSIGSCLRRHGKFEEPVVASLTRQTLSGLAYLHREGILHRDLKADNILLDVDGTAKISDFGISKKTDNIYGNDRTNSMQGSVFWMAPEVIRPQDEGYSAKVDIWAVGCVVLEMFAGRRPWSQEETVGAIYKIAQGETPPIPQDVRETISPYAIAFMLDCFTVNPMERPTASRLLSQHPFCNLDPDYDFAETALYAKIRDTFKTT</sequence>
<feature type="compositionally biased region" description="Polar residues" evidence="10">
    <location>
        <begin position="1133"/>
        <end position="1142"/>
    </location>
</feature>
<feature type="compositionally biased region" description="Pro residues" evidence="10">
    <location>
        <begin position="15"/>
        <end position="25"/>
    </location>
</feature>
<feature type="region of interest" description="Disordered" evidence="10">
    <location>
        <begin position="1014"/>
        <end position="1303"/>
    </location>
</feature>
<protein>
    <recommendedName>
        <fullName evidence="2">mitogen-activated protein kinase</fullName>
        <ecNumber evidence="2">2.7.11.24</ecNumber>
    </recommendedName>
</protein>
<feature type="region of interest" description="Disordered" evidence="10">
    <location>
        <begin position="1564"/>
        <end position="1589"/>
    </location>
</feature>
<dbReference type="Pfam" id="PF00069">
    <property type="entry name" value="Pkinase"/>
    <property type="match status" value="1"/>
</dbReference>
<feature type="region of interest" description="Disordered" evidence="10">
    <location>
        <begin position="361"/>
        <end position="528"/>
    </location>
</feature>
<dbReference type="GeneID" id="27662615"/>
<feature type="domain" description="Protein kinase" evidence="11">
    <location>
        <begin position="1596"/>
        <end position="1866"/>
    </location>
</feature>
<reference evidence="12 13" key="2">
    <citation type="journal article" date="2015" name="Eukaryot. Cell">
        <title>Asexual propagation of a virulent clone complex in a human and feline outbreak of sporotrichosis.</title>
        <authorList>
            <person name="Teixeira Mde M."/>
            <person name="Rodrigues A.M."/>
            <person name="Tsui C.K."/>
            <person name="de Almeida L.G."/>
            <person name="Van Diepeningen A.D."/>
            <person name="van den Ende B.G."/>
            <person name="Fernandes G.F."/>
            <person name="Kano R."/>
            <person name="Hamelin R.C."/>
            <person name="Lopes-Bezerra L.M."/>
            <person name="Vasconcelos A.T."/>
            <person name="de Hoog S."/>
            <person name="de Camargo Z.P."/>
            <person name="Felipe M.S."/>
        </authorList>
    </citation>
    <scope>NUCLEOTIDE SEQUENCE [LARGE SCALE GENOMIC DNA]</scope>
    <source>
        <strain evidence="12 13">1099-18</strain>
    </source>
</reference>
<feature type="compositionally biased region" description="Low complexity" evidence="10">
    <location>
        <begin position="797"/>
        <end position="814"/>
    </location>
</feature>
<feature type="compositionally biased region" description="Polar residues" evidence="10">
    <location>
        <begin position="416"/>
        <end position="425"/>
    </location>
</feature>
<evidence type="ECO:0000256" key="4">
    <source>
        <dbReference type="ARBA" id="ARBA00022741"/>
    </source>
</evidence>
<dbReference type="InterPro" id="IPR008271">
    <property type="entry name" value="Ser/Thr_kinase_AS"/>
</dbReference>
<dbReference type="InterPro" id="IPR017441">
    <property type="entry name" value="Protein_kinase_ATP_BS"/>
</dbReference>
<evidence type="ECO:0000256" key="8">
    <source>
        <dbReference type="ARBA" id="ARBA00048130"/>
    </source>
</evidence>
<keyword evidence="6 9" id="KW-0067">ATP-binding</keyword>
<feature type="compositionally biased region" description="Basic and acidic residues" evidence="10">
    <location>
        <begin position="886"/>
        <end position="902"/>
    </location>
</feature>
<feature type="region of interest" description="Disordered" evidence="10">
    <location>
        <begin position="1335"/>
        <end position="1409"/>
    </location>
</feature>
<feature type="compositionally biased region" description="Low complexity" evidence="10">
    <location>
        <begin position="1361"/>
        <end position="1374"/>
    </location>
</feature>
<accession>A0A0F2LR86</accession>
<dbReference type="RefSeq" id="XP_016582693.1">
    <property type="nucleotide sequence ID" value="XM_016727338.1"/>
</dbReference>
<evidence type="ECO:0000256" key="1">
    <source>
        <dbReference type="ARBA" id="ARBA00006529"/>
    </source>
</evidence>
<dbReference type="SMART" id="SM00220">
    <property type="entry name" value="S_TKc"/>
    <property type="match status" value="1"/>
</dbReference>
<organism evidence="12 13">
    <name type="scientific">Sporothrix schenckii 1099-18</name>
    <dbReference type="NCBI Taxonomy" id="1397361"/>
    <lineage>
        <taxon>Eukaryota</taxon>
        <taxon>Fungi</taxon>
        <taxon>Dikarya</taxon>
        <taxon>Ascomycota</taxon>
        <taxon>Pezizomycotina</taxon>
        <taxon>Sordariomycetes</taxon>
        <taxon>Sordariomycetidae</taxon>
        <taxon>Ophiostomatales</taxon>
        <taxon>Ophiostomataceae</taxon>
        <taxon>Sporothrix</taxon>
    </lineage>
</organism>
<comment type="similarity">
    <text evidence="1">Belongs to the protein kinase superfamily. STE Ser/Thr protein kinase family. MAP kinase kinase kinase subfamily.</text>
</comment>
<feature type="compositionally biased region" description="Polar residues" evidence="10">
    <location>
        <begin position="1438"/>
        <end position="1449"/>
    </location>
</feature>
<dbReference type="InterPro" id="IPR000719">
    <property type="entry name" value="Prot_kinase_dom"/>
</dbReference>
<feature type="compositionally biased region" description="Polar residues" evidence="10">
    <location>
        <begin position="492"/>
        <end position="511"/>
    </location>
</feature>
<evidence type="ECO:0000256" key="3">
    <source>
        <dbReference type="ARBA" id="ARBA00022679"/>
    </source>
</evidence>
<dbReference type="GO" id="GO:0004709">
    <property type="term" value="F:MAP kinase kinase kinase activity"/>
    <property type="evidence" value="ECO:0007669"/>
    <property type="project" value="UniProtKB-ARBA"/>
</dbReference>
<feature type="compositionally biased region" description="Polar residues" evidence="10">
    <location>
        <begin position="249"/>
        <end position="264"/>
    </location>
</feature>
<feature type="compositionally biased region" description="Pro residues" evidence="10">
    <location>
        <begin position="58"/>
        <end position="69"/>
    </location>
</feature>
<feature type="region of interest" description="Disordered" evidence="10">
    <location>
        <begin position="794"/>
        <end position="841"/>
    </location>
</feature>
<feature type="compositionally biased region" description="Low complexity" evidence="10">
    <location>
        <begin position="1424"/>
        <end position="1437"/>
    </location>
</feature>
<dbReference type="PROSITE" id="PS50011">
    <property type="entry name" value="PROTEIN_KINASE_DOM"/>
    <property type="match status" value="1"/>
</dbReference>
<evidence type="ECO:0000256" key="2">
    <source>
        <dbReference type="ARBA" id="ARBA00012411"/>
    </source>
</evidence>
<dbReference type="GO" id="GO:0005524">
    <property type="term" value="F:ATP binding"/>
    <property type="evidence" value="ECO:0007669"/>
    <property type="project" value="UniProtKB-UniRule"/>
</dbReference>
<feature type="compositionally biased region" description="Polar residues" evidence="10">
    <location>
        <begin position="1231"/>
        <end position="1263"/>
    </location>
</feature>
<feature type="compositionally biased region" description="Low complexity" evidence="10">
    <location>
        <begin position="1388"/>
        <end position="1405"/>
    </location>
</feature>
<keyword evidence="5 12" id="KW-0418">Kinase</keyword>
<dbReference type="SUPFAM" id="SSF56112">
    <property type="entry name" value="Protein kinase-like (PK-like)"/>
    <property type="match status" value="1"/>
</dbReference>
<feature type="compositionally biased region" description="Basic and acidic residues" evidence="10">
    <location>
        <begin position="1264"/>
        <end position="1274"/>
    </location>
</feature>
<evidence type="ECO:0000259" key="11">
    <source>
        <dbReference type="PROSITE" id="PS50011"/>
    </source>
</evidence>
<dbReference type="Gene3D" id="1.10.510.10">
    <property type="entry name" value="Transferase(Phosphotransferase) domain 1"/>
    <property type="match status" value="1"/>
</dbReference>
<reference evidence="12 13" key="1">
    <citation type="journal article" date="2014" name="BMC Genomics">
        <title>Comparative genomics of the major fungal agents of human and animal Sporotrichosis: Sporothrix schenckii and Sporothrix brasiliensis.</title>
        <authorList>
            <person name="Teixeira M.M."/>
            <person name="de Almeida L.G."/>
            <person name="Kubitschek-Barreira P."/>
            <person name="Alves F.L."/>
            <person name="Kioshima E.S."/>
            <person name="Abadio A.K."/>
            <person name="Fernandes L."/>
            <person name="Derengowski L.S."/>
            <person name="Ferreira K.S."/>
            <person name="Souza R.C."/>
            <person name="Ruiz J.C."/>
            <person name="de Andrade N.C."/>
            <person name="Paes H.C."/>
            <person name="Nicola A.M."/>
            <person name="Albuquerque P."/>
            <person name="Gerber A.L."/>
            <person name="Martins V.P."/>
            <person name="Peconick L.D."/>
            <person name="Neto A.V."/>
            <person name="Chaucanez C.B."/>
            <person name="Silva P.A."/>
            <person name="Cunha O.L."/>
            <person name="de Oliveira F.F."/>
            <person name="dos Santos T.C."/>
            <person name="Barros A.L."/>
            <person name="Soares M.A."/>
            <person name="de Oliveira L.M."/>
            <person name="Marini M.M."/>
            <person name="Villalobos-Duno H."/>
            <person name="Cunha M.M."/>
            <person name="de Hoog S."/>
            <person name="da Silveira J.F."/>
            <person name="Henrissat B."/>
            <person name="Nino-Vega G.A."/>
            <person name="Cisalpino P.S."/>
            <person name="Mora-Montes H.M."/>
            <person name="Almeida S.R."/>
            <person name="Stajich J.E."/>
            <person name="Lopes-Bezerra L.M."/>
            <person name="Vasconcelos A.T."/>
            <person name="Felipe M.S."/>
        </authorList>
    </citation>
    <scope>NUCLEOTIDE SEQUENCE [LARGE SCALE GENOMIC DNA]</scope>
    <source>
        <strain evidence="12 13">1099-18</strain>
    </source>
</reference>